<dbReference type="GO" id="GO:0051287">
    <property type="term" value="F:NAD binding"/>
    <property type="evidence" value="ECO:0007669"/>
    <property type="project" value="InterPro"/>
</dbReference>
<proteinExistence type="inferred from homology"/>
<dbReference type="Pfam" id="PF01118">
    <property type="entry name" value="Semialdhyde_dh"/>
    <property type="match status" value="1"/>
</dbReference>
<dbReference type="SUPFAM" id="SSF51735">
    <property type="entry name" value="NAD(P)-binding Rossmann-fold domains"/>
    <property type="match status" value="1"/>
</dbReference>
<dbReference type="InterPro" id="IPR000534">
    <property type="entry name" value="Semialdehyde_DH_NAD-bd"/>
</dbReference>
<dbReference type="PANTHER" id="PTHR46278">
    <property type="entry name" value="DEHYDROGENASE, PUTATIVE-RELATED"/>
    <property type="match status" value="1"/>
</dbReference>
<evidence type="ECO:0000256" key="1">
    <source>
        <dbReference type="ARBA" id="ARBA00010584"/>
    </source>
</evidence>
<accession>A0A378W3A8</accession>
<dbReference type="InterPro" id="IPR036291">
    <property type="entry name" value="NAD(P)-bd_dom_sf"/>
</dbReference>
<name>A0A378W3A8_NEIGO</name>
<evidence type="ECO:0000313" key="3">
    <source>
        <dbReference type="EMBL" id="SUA25236.1"/>
    </source>
</evidence>
<gene>
    <name evidence="3" type="primary">asd_1</name>
    <name evidence="3" type="ORF">NCTC11421_03252</name>
</gene>
<dbReference type="EMBL" id="UGRI01000001">
    <property type="protein sequence ID" value="SUA25236.1"/>
    <property type="molecule type" value="Genomic_DNA"/>
</dbReference>
<comment type="similarity">
    <text evidence="1">Belongs to the aspartate-semialdehyde dehydrogenase family.</text>
</comment>
<reference evidence="3" key="1">
    <citation type="submission" date="2018-06" db="EMBL/GenBank/DDBJ databases">
        <authorList>
            <consortium name="Pathogen Informatics"/>
            <person name="Doyle S."/>
        </authorList>
    </citation>
    <scope>NUCLEOTIDE SEQUENCE [LARGE SCALE GENOMIC DNA]</scope>
    <source>
        <strain evidence="3">NCTC11421</strain>
    </source>
</reference>
<keyword evidence="3" id="KW-0560">Oxidoreductase</keyword>
<dbReference type="AlphaFoldDB" id="A0A378W3A8"/>
<protein>
    <submittedName>
        <fullName evidence="3">Aspartate-semialdehyde dehydrogenase</fullName>
        <ecNumber evidence="3">1.2.1.11</ecNumber>
    </submittedName>
</protein>
<organism evidence="3">
    <name type="scientific">Neisseria gonorrhoeae</name>
    <dbReference type="NCBI Taxonomy" id="485"/>
    <lineage>
        <taxon>Bacteria</taxon>
        <taxon>Pseudomonadati</taxon>
        <taxon>Pseudomonadota</taxon>
        <taxon>Betaproteobacteria</taxon>
        <taxon>Neisseriales</taxon>
        <taxon>Neisseriaceae</taxon>
        <taxon>Neisseria</taxon>
    </lineage>
</organism>
<dbReference type="PANTHER" id="PTHR46278:SF4">
    <property type="entry name" value="ASPARTATE-SEMIALDEHYDE DEHYDROGENASE"/>
    <property type="match status" value="1"/>
</dbReference>
<feature type="domain" description="Semialdehyde dehydrogenase NAD-binding" evidence="2">
    <location>
        <begin position="4"/>
        <end position="67"/>
    </location>
</feature>
<dbReference type="EC" id="1.2.1.11" evidence="3"/>
<dbReference type="Gene3D" id="3.40.50.720">
    <property type="entry name" value="NAD(P)-binding Rossmann-like Domain"/>
    <property type="match status" value="1"/>
</dbReference>
<dbReference type="GO" id="GO:0004073">
    <property type="term" value="F:aspartate-semialdehyde dehydrogenase activity"/>
    <property type="evidence" value="ECO:0007669"/>
    <property type="project" value="UniProtKB-EC"/>
</dbReference>
<evidence type="ECO:0000259" key="2">
    <source>
        <dbReference type="Pfam" id="PF01118"/>
    </source>
</evidence>
<sequence>MDANDVAELAKMDIIVTCQGGDYTKSVFQALRDSGWNGYWIDAASSLRMKDDAIIALDPVNRNVIDNGLKTA</sequence>